<dbReference type="InterPro" id="IPR019734">
    <property type="entry name" value="TPR_rpt"/>
</dbReference>
<feature type="repeat" description="TPR" evidence="1">
    <location>
        <begin position="140"/>
        <end position="173"/>
    </location>
</feature>
<dbReference type="HOGENOM" id="CLU_002404_0_1_0"/>
<evidence type="ECO:0000256" key="3">
    <source>
        <dbReference type="SAM" id="Phobius"/>
    </source>
</evidence>
<keyword evidence="3" id="KW-0472">Membrane</keyword>
<feature type="repeat" description="TPR" evidence="1">
    <location>
        <begin position="180"/>
        <end position="213"/>
    </location>
</feature>
<dbReference type="EMBL" id="DF820459">
    <property type="protein sequence ID" value="GAK53490.1"/>
    <property type="molecule type" value="Genomic_DNA"/>
</dbReference>
<evidence type="ECO:0000313" key="5">
    <source>
        <dbReference type="EMBL" id="GAK53490.1"/>
    </source>
</evidence>
<dbReference type="Pfam" id="PF13374">
    <property type="entry name" value="TPR_10"/>
    <property type="match status" value="1"/>
</dbReference>
<dbReference type="PANTHER" id="PTHR10098:SF108">
    <property type="entry name" value="TETRATRICOPEPTIDE REPEAT PROTEIN 28"/>
    <property type="match status" value="1"/>
</dbReference>
<keyword evidence="3" id="KW-0812">Transmembrane</keyword>
<feature type="domain" description="CHAT" evidence="4">
    <location>
        <begin position="698"/>
        <end position="985"/>
    </location>
</feature>
<dbReference type="PROSITE" id="PS50005">
    <property type="entry name" value="TPR"/>
    <property type="match status" value="3"/>
</dbReference>
<dbReference type="PROSITE" id="PS50293">
    <property type="entry name" value="TPR_REGION"/>
    <property type="match status" value="1"/>
</dbReference>
<keyword evidence="6" id="KW-1185">Reference proteome</keyword>
<dbReference type="STRING" id="1499966.U14_04755"/>
<name>A0A0S6W4Q2_9BACT</name>
<dbReference type="Pfam" id="PF13424">
    <property type="entry name" value="TPR_12"/>
    <property type="match status" value="2"/>
</dbReference>
<dbReference type="SMART" id="SM00028">
    <property type="entry name" value="TPR"/>
    <property type="match status" value="8"/>
</dbReference>
<evidence type="ECO:0000259" key="4">
    <source>
        <dbReference type="Pfam" id="PF12770"/>
    </source>
</evidence>
<dbReference type="Gene3D" id="1.25.40.10">
    <property type="entry name" value="Tetratricopeptide repeat domain"/>
    <property type="match status" value="2"/>
</dbReference>
<dbReference type="InterPro" id="IPR011990">
    <property type="entry name" value="TPR-like_helical_dom_sf"/>
</dbReference>
<proteinExistence type="predicted"/>
<feature type="repeat" description="TPR" evidence="1">
    <location>
        <begin position="260"/>
        <end position="293"/>
    </location>
</feature>
<dbReference type="AlphaFoldDB" id="A0A0S6W4Q2"/>
<sequence length="987" mass="110500">MEFIVFGREKPQECHERKEMRITLAWWLIVGEIFGVAAGATVLVTTYETASAATVSAQEISAMLADAKQQASEGKFSEALAQYETILNAVRLARNRRIEADVMSEIAVIYRKLDKDAASLAMQKAAAAIYADLGDVPNQAKALRRIGVFYRYQGQLLNAIAAQEEALKLSEQTSDTEGMAQTLTNLGIVYGELGRLEEANAQFQRALEIYRKSGNQEGESYTLADLGQLFLFLGDSQQALNYLQASLAIKSTLSDERRTANTLLNIGTAHKNLGNFQEAFTLYYQALDAYKKASDQQGISIASGNIGSLYEEIGENERAQQYQLESLDARRKGGTPTQIAVALTNLASLAIKRADFVQADAYLQEALTVASTQDMVLAQAHVRETIGVLHLEQAQYAQAAQSLTAARQLYREIGSKKGELDTLHRLGEMAFRQSSYHEALALNAEALRIAQDLHDLSVLWSIQHDLGKIHLELSQKDEALTYFHASILTLEQMRGYLQVSELRQLFMQENMNPYLEMVRLLLERHQDVDALWYLERLKARTFLELAANAASQQHQTDPAQIREAQQLEAKIRLLNSRLSSAVDNVSAQNQDIEQELEQAKAHYENLLLQIKFTFPEYYRLKIVDAEEIRMLMKQAVALLEPDVAILEYFLDDDRLYIWVLTATSTKTVSVPISAKTLTAAVLRFRRELRDYHSLKVAEPLHDLYSWLIEPVDAELSGKTTVGIVPFRILHFVPFSTLVESDNQAGTPSFLIQKYALFSLPSLSLLPVVRDRAERQARHFPQNALGFADSATNLPGAARELQALDDAFPESVEYRGAEATKERLFEEAPRYDILHLATHGIFDKHHPMFSYLELASAPLYAKDVFGMSLNADLVTLSGCETFLPQQADAGDMGELVSGDELVGFIRAFIYAGTPTVLASLWRVNDTATQTLMSAFYQQLPTLGKARALQQASLTVMRSTMQIGRRRPRQISLSHPLFWAPFVMIGDWK</sequence>
<reference evidence="5" key="1">
    <citation type="journal article" date="2015" name="PeerJ">
        <title>First genomic representation of candidate bacterial phylum KSB3 points to enhanced environmental sensing as a trigger of wastewater bulking.</title>
        <authorList>
            <person name="Sekiguchi Y."/>
            <person name="Ohashi A."/>
            <person name="Parks D.H."/>
            <person name="Yamauchi T."/>
            <person name="Tyson G.W."/>
            <person name="Hugenholtz P."/>
        </authorList>
    </citation>
    <scope>NUCLEOTIDE SEQUENCE [LARGE SCALE GENOMIC DNA]</scope>
</reference>
<accession>A0A0S6W4Q2</accession>
<evidence type="ECO:0000256" key="1">
    <source>
        <dbReference type="PROSITE-ProRule" id="PRU00339"/>
    </source>
</evidence>
<keyword evidence="3" id="KW-1133">Transmembrane helix</keyword>
<organism evidence="5">
    <name type="scientific">Candidatus Moduliflexus flocculans</name>
    <dbReference type="NCBI Taxonomy" id="1499966"/>
    <lineage>
        <taxon>Bacteria</taxon>
        <taxon>Candidatus Moduliflexota</taxon>
        <taxon>Candidatus Moduliflexia</taxon>
        <taxon>Candidatus Moduliflexales</taxon>
        <taxon>Candidatus Moduliflexaceae</taxon>
    </lineage>
</organism>
<keyword evidence="1" id="KW-0802">TPR repeat</keyword>
<keyword evidence="2" id="KW-0175">Coiled coil</keyword>
<protein>
    <submittedName>
        <fullName evidence="5">Tetratricopeptide repeat domain protein</fullName>
    </submittedName>
</protein>
<feature type="coiled-coil region" evidence="2">
    <location>
        <begin position="564"/>
        <end position="609"/>
    </location>
</feature>
<dbReference type="PANTHER" id="PTHR10098">
    <property type="entry name" value="RAPSYN-RELATED"/>
    <property type="match status" value="1"/>
</dbReference>
<dbReference type="SUPFAM" id="SSF48452">
    <property type="entry name" value="TPR-like"/>
    <property type="match status" value="4"/>
</dbReference>
<feature type="transmembrane region" description="Helical" evidence="3">
    <location>
        <begin position="24"/>
        <end position="47"/>
    </location>
</feature>
<dbReference type="InterPro" id="IPR024983">
    <property type="entry name" value="CHAT_dom"/>
</dbReference>
<dbReference type="Pfam" id="PF12770">
    <property type="entry name" value="CHAT"/>
    <property type="match status" value="1"/>
</dbReference>
<dbReference type="Proteomes" id="UP000030700">
    <property type="component" value="Unassembled WGS sequence"/>
</dbReference>
<gene>
    <name evidence="5" type="ORF">U14_04755</name>
</gene>
<evidence type="ECO:0000313" key="6">
    <source>
        <dbReference type="Proteomes" id="UP000030700"/>
    </source>
</evidence>
<evidence type="ECO:0000256" key="2">
    <source>
        <dbReference type="SAM" id="Coils"/>
    </source>
</evidence>